<evidence type="ECO:0000259" key="8">
    <source>
        <dbReference type="PROSITE" id="PS51194"/>
    </source>
</evidence>
<dbReference type="InterPro" id="IPR014001">
    <property type="entry name" value="Helicase_ATP-bd"/>
</dbReference>
<dbReference type="InterPro" id="IPR050547">
    <property type="entry name" value="DEAD_box_RNA_helicases"/>
</dbReference>
<reference evidence="10" key="2">
    <citation type="journal article" date="2021" name="PeerJ">
        <title>Extensive microbial diversity within the chicken gut microbiome revealed by metagenomics and culture.</title>
        <authorList>
            <person name="Gilroy R."/>
            <person name="Ravi A."/>
            <person name="Getino M."/>
            <person name="Pursley I."/>
            <person name="Horton D.L."/>
            <person name="Alikhan N.F."/>
            <person name="Baker D."/>
            <person name="Gharbi K."/>
            <person name="Hall N."/>
            <person name="Watson M."/>
            <person name="Adriaenssens E.M."/>
            <person name="Foster-Nyarko E."/>
            <person name="Jarju S."/>
            <person name="Secka A."/>
            <person name="Antonio M."/>
            <person name="Oren A."/>
            <person name="Chaudhuri R.R."/>
            <person name="La Ragione R."/>
            <person name="Hildebrand F."/>
            <person name="Pallen M.J."/>
        </authorList>
    </citation>
    <scope>NUCLEOTIDE SEQUENCE</scope>
    <source>
        <strain evidence="10">B3-4054</strain>
    </source>
</reference>
<dbReference type="PROSITE" id="PS51194">
    <property type="entry name" value="HELICASE_CTER"/>
    <property type="match status" value="1"/>
</dbReference>
<gene>
    <name evidence="10" type="ORF">IAA96_03940</name>
</gene>
<keyword evidence="2" id="KW-0547">Nucleotide-binding</keyword>
<dbReference type="GO" id="GO:0003724">
    <property type="term" value="F:RNA helicase activity"/>
    <property type="evidence" value="ECO:0007669"/>
    <property type="project" value="UniProtKB-EC"/>
</dbReference>
<feature type="domain" description="Helicase C-terminal" evidence="8">
    <location>
        <begin position="239"/>
        <end position="383"/>
    </location>
</feature>
<protein>
    <recommendedName>
        <fullName evidence="1">RNA helicase</fullName>
        <ecNumber evidence="1">3.6.4.13</ecNumber>
    </recommendedName>
</protein>
<evidence type="ECO:0000256" key="3">
    <source>
        <dbReference type="ARBA" id="ARBA00022801"/>
    </source>
</evidence>
<dbReference type="CDD" id="cd00268">
    <property type="entry name" value="DEADc"/>
    <property type="match status" value="1"/>
</dbReference>
<dbReference type="InterPro" id="IPR011545">
    <property type="entry name" value="DEAD/DEAH_box_helicase_dom"/>
</dbReference>
<dbReference type="InterPro" id="IPR014014">
    <property type="entry name" value="RNA_helicase_DEAD_Q_motif"/>
</dbReference>
<feature type="domain" description="DEAD-box RNA helicase Q" evidence="9">
    <location>
        <begin position="2"/>
        <end position="30"/>
    </location>
</feature>
<dbReference type="GO" id="GO:0016787">
    <property type="term" value="F:hydrolase activity"/>
    <property type="evidence" value="ECO:0007669"/>
    <property type="project" value="UniProtKB-KW"/>
</dbReference>
<dbReference type="AlphaFoldDB" id="A0A9D9ELW8"/>
<evidence type="ECO:0000256" key="2">
    <source>
        <dbReference type="ARBA" id="ARBA00022741"/>
    </source>
</evidence>
<dbReference type="GO" id="GO:0005524">
    <property type="term" value="F:ATP binding"/>
    <property type="evidence" value="ECO:0007669"/>
    <property type="project" value="UniProtKB-KW"/>
</dbReference>
<evidence type="ECO:0000259" key="7">
    <source>
        <dbReference type="PROSITE" id="PS51192"/>
    </source>
</evidence>
<dbReference type="GO" id="GO:0003723">
    <property type="term" value="F:RNA binding"/>
    <property type="evidence" value="ECO:0007669"/>
    <property type="project" value="TreeGrafter"/>
</dbReference>
<accession>A0A9D9ELW8</accession>
<evidence type="ECO:0000259" key="9">
    <source>
        <dbReference type="PROSITE" id="PS51195"/>
    </source>
</evidence>
<dbReference type="SUPFAM" id="SSF52540">
    <property type="entry name" value="P-loop containing nucleoside triphosphate hydrolases"/>
    <property type="match status" value="1"/>
</dbReference>
<keyword evidence="4 10" id="KW-0347">Helicase</keyword>
<dbReference type="PROSITE" id="PS51195">
    <property type="entry name" value="Q_MOTIF"/>
    <property type="match status" value="1"/>
</dbReference>
<proteinExistence type="predicted"/>
<evidence type="ECO:0000256" key="5">
    <source>
        <dbReference type="ARBA" id="ARBA00022840"/>
    </source>
</evidence>
<dbReference type="Pfam" id="PF00270">
    <property type="entry name" value="DEAD"/>
    <property type="match status" value="1"/>
</dbReference>
<dbReference type="PANTHER" id="PTHR47963:SF8">
    <property type="entry name" value="ATP-DEPENDENT RNA HELICASE DEAD"/>
    <property type="match status" value="1"/>
</dbReference>
<name>A0A9D9ELW8_9SPIR</name>
<keyword evidence="3" id="KW-0378">Hydrolase</keyword>
<evidence type="ECO:0000256" key="1">
    <source>
        <dbReference type="ARBA" id="ARBA00012552"/>
    </source>
</evidence>
<keyword evidence="5" id="KW-0067">ATP-binding</keyword>
<dbReference type="InterPro" id="IPR001650">
    <property type="entry name" value="Helicase_C-like"/>
</dbReference>
<dbReference type="CDD" id="cd18787">
    <property type="entry name" value="SF2_C_DEAD"/>
    <property type="match status" value="1"/>
</dbReference>
<organism evidence="10 11">
    <name type="scientific">Candidatus Avitreponema avistercoris</name>
    <dbReference type="NCBI Taxonomy" id="2840705"/>
    <lineage>
        <taxon>Bacteria</taxon>
        <taxon>Pseudomonadati</taxon>
        <taxon>Spirochaetota</taxon>
        <taxon>Spirochaetia</taxon>
        <taxon>Spirochaetales</taxon>
        <taxon>Candidatus Avitreponema</taxon>
    </lineage>
</organism>
<sequence>MNLFADLGVSEELCGTLAARGIETPTAVQKKIIPLLMEGKSVVFRSETGTGKTFAYLLPALSRCAAETQSGRVRILIAAPTHELASQIKRETSALLENFPRKEKAALFIGGASWKRQREMLKKPPLAAVGGPARLTEWIRSGNLKTGGLFFVVLDEIDRLLKKENRDELQALLAVLPAGVQFAICSATVNEKRFAEIRSLLPPDAAQRLQLEILPDEGILQKSVTHWAFFAEQRKKTEELRKFLHAAKPEKSLVFFSSTERAQRAAEKLRLAGIPCACLVSGMDKIARKSVTDRFRTGKIPVLITSDVAGRGMDIPDITHVIQMDIGSEADVFVHRAGRTGRAGKTGIHVVFGDEFELRRLAVLEKQLGITVYPKILWGGKILRPEDLPSENQ</sequence>
<dbReference type="SMART" id="SM00490">
    <property type="entry name" value="HELICc"/>
    <property type="match status" value="1"/>
</dbReference>
<evidence type="ECO:0000256" key="4">
    <source>
        <dbReference type="ARBA" id="ARBA00022806"/>
    </source>
</evidence>
<reference evidence="10" key="1">
    <citation type="submission" date="2020-10" db="EMBL/GenBank/DDBJ databases">
        <authorList>
            <person name="Gilroy R."/>
        </authorList>
    </citation>
    <scope>NUCLEOTIDE SEQUENCE</scope>
    <source>
        <strain evidence="10">B3-4054</strain>
    </source>
</reference>
<dbReference type="Proteomes" id="UP000823616">
    <property type="component" value="Unassembled WGS sequence"/>
</dbReference>
<evidence type="ECO:0000313" key="11">
    <source>
        <dbReference type="Proteomes" id="UP000823616"/>
    </source>
</evidence>
<dbReference type="PANTHER" id="PTHR47963">
    <property type="entry name" value="DEAD-BOX ATP-DEPENDENT RNA HELICASE 47, MITOCHONDRIAL"/>
    <property type="match status" value="1"/>
</dbReference>
<dbReference type="SMART" id="SM00487">
    <property type="entry name" value="DEXDc"/>
    <property type="match status" value="1"/>
</dbReference>
<dbReference type="InterPro" id="IPR044742">
    <property type="entry name" value="DEAD/DEAH_RhlB"/>
</dbReference>
<dbReference type="PROSITE" id="PS51192">
    <property type="entry name" value="HELICASE_ATP_BIND_1"/>
    <property type="match status" value="1"/>
</dbReference>
<dbReference type="EC" id="3.6.4.13" evidence="1"/>
<dbReference type="Pfam" id="PF00271">
    <property type="entry name" value="Helicase_C"/>
    <property type="match status" value="1"/>
</dbReference>
<evidence type="ECO:0000256" key="6">
    <source>
        <dbReference type="PROSITE-ProRule" id="PRU00552"/>
    </source>
</evidence>
<feature type="short sequence motif" description="Q motif" evidence="6">
    <location>
        <begin position="2"/>
        <end position="30"/>
    </location>
</feature>
<dbReference type="InterPro" id="IPR027417">
    <property type="entry name" value="P-loop_NTPase"/>
</dbReference>
<dbReference type="Gene3D" id="3.40.50.300">
    <property type="entry name" value="P-loop containing nucleotide triphosphate hydrolases"/>
    <property type="match status" value="2"/>
</dbReference>
<comment type="caution">
    <text evidence="10">The sequence shown here is derived from an EMBL/GenBank/DDBJ whole genome shotgun (WGS) entry which is preliminary data.</text>
</comment>
<dbReference type="EMBL" id="JADIMS010000062">
    <property type="protein sequence ID" value="MBO8450237.1"/>
    <property type="molecule type" value="Genomic_DNA"/>
</dbReference>
<feature type="domain" description="Helicase ATP-binding" evidence="7">
    <location>
        <begin position="33"/>
        <end position="207"/>
    </location>
</feature>
<evidence type="ECO:0000313" key="10">
    <source>
        <dbReference type="EMBL" id="MBO8450237.1"/>
    </source>
</evidence>